<dbReference type="InterPro" id="IPR036457">
    <property type="entry name" value="PPM-type-like_dom_sf"/>
</dbReference>
<feature type="region of interest" description="Disordered" evidence="1">
    <location>
        <begin position="1095"/>
        <end position="1119"/>
    </location>
</feature>
<feature type="compositionally biased region" description="Basic and acidic residues" evidence="1">
    <location>
        <begin position="1"/>
        <end position="10"/>
    </location>
</feature>
<evidence type="ECO:0000313" key="3">
    <source>
        <dbReference type="EMBL" id="KXS22222.1"/>
    </source>
</evidence>
<gene>
    <name evidence="3" type="ORF">M427DRAFT_141773</name>
</gene>
<feature type="region of interest" description="Disordered" evidence="1">
    <location>
        <begin position="1"/>
        <end position="376"/>
    </location>
</feature>
<dbReference type="Proteomes" id="UP000070544">
    <property type="component" value="Unassembled WGS sequence"/>
</dbReference>
<dbReference type="SUPFAM" id="SSF81606">
    <property type="entry name" value="PP2C-like"/>
    <property type="match status" value="1"/>
</dbReference>
<evidence type="ECO:0000256" key="1">
    <source>
        <dbReference type="SAM" id="MobiDB-lite"/>
    </source>
</evidence>
<feature type="compositionally biased region" description="Basic and acidic residues" evidence="1">
    <location>
        <begin position="210"/>
        <end position="220"/>
    </location>
</feature>
<name>A0A139AZQ3_GONPJ</name>
<feature type="domain" description="PPM-type phosphatase" evidence="2">
    <location>
        <begin position="880"/>
        <end position="1307"/>
    </location>
</feature>
<dbReference type="Gene3D" id="3.60.40.10">
    <property type="entry name" value="PPM-type phosphatase domain"/>
    <property type="match status" value="1"/>
</dbReference>
<evidence type="ECO:0000259" key="2">
    <source>
        <dbReference type="PROSITE" id="PS51746"/>
    </source>
</evidence>
<organism evidence="3 4">
    <name type="scientific">Gonapodya prolifera (strain JEL478)</name>
    <name type="common">Monoblepharis prolifera</name>
    <dbReference type="NCBI Taxonomy" id="1344416"/>
    <lineage>
        <taxon>Eukaryota</taxon>
        <taxon>Fungi</taxon>
        <taxon>Fungi incertae sedis</taxon>
        <taxon>Chytridiomycota</taxon>
        <taxon>Chytridiomycota incertae sedis</taxon>
        <taxon>Monoblepharidomycetes</taxon>
        <taxon>Monoblepharidales</taxon>
        <taxon>Gonapodyaceae</taxon>
        <taxon>Gonapodya</taxon>
    </lineage>
</organism>
<dbReference type="InterPro" id="IPR015655">
    <property type="entry name" value="PP2C"/>
</dbReference>
<sequence>MKVDGADAARESGSGAPGGDGPSGDADVSAPVELNPDVDANTDLDSPADAEPSRKRVRATRAVYRTKLPMNEPEPHTGPVKGDGKKEGRGMTRKRGGVENLDGTGGSDAWELTNGTLNGGNEQRGHGIGDVMRGGRKGRQGAGSSVLLEPELPNPASGVAGALKQGTEVVESQNTKLRRGGRKAVGETAPPDHAGPLASTSDSPVPALPDRNDKDDRDDANAAPKKPRRVARGAPDGSAPTEGLSTFKDVGKPQSADSQGATEKMRKRAGPMVQKGPDPNINGDEAHGAASADPEAAASGPGPSHPDNTVDHPPRARRSRRGVAGSSDVPGGGEEVLARGARPHAPESVEVVAGRESEDVGTARGKRKRGRNREERMVAAVADGAGVELEVSVVVAVRKKPRLGDETGDATPALMTRGKKAKEPDQGGQMSQAQKGLSGRAGRETTGLGKPSKAHSIVLADAAHPDIADDLPGASSLRHVGVHLSKTRKPDPPPSVHPTTRATRTRAARSPSPPSQASSTSPHEVPPSPPRGRRRGRGVDAEIAVRDKRSGDEQSTSTGGFQTPPDGDQVGHAAATAVVADAEDRGRRGVGGEEEGEEEEDASPTDRSELSFCVDLTDAIVLRSAEVRRGKRGAPTTAGQGMVPTGAGVGSVVVGPQEQLPNGVHSGRNGVTGNPGTPPRRKRARTPVMVSPPRSGDAMRGEAAQVEQRSDRIWDEVDGDAGGRKTPVLAIQATNLVGLYLPPREEEPAHMAAGAPAAIVPPTGRGTPEDPSPPGVVDVSLMATAVSREIGEGGQEEGMEDAGKEPSTIDTGNQEELRRRAEELGVSPSFFLESVGMDEGEDLADEGPNSVHSSEDAHEGFGAVGRNRRSVAVSVAQETGYTVETKPGVPPTRTLAHPTCEDIYSVHTPVTHGPSGTTYHIFVLADGHGGPRCAMFASTKLPELIKEVFGTMANLTDRVAVGDILKRVVKETDEIYLREQRERFSEWKRQGGKDSDRPADDGCTIAVNVVVMGSADGHRERDEDWVATVTLGDTRTAVLASKPRSRTRFEVAFVSEDMDPGHPVKAWQIVGEGKGSGEILWASAGKHGAREVARAGEDVREPGTRMVGSGKSATGASTSRATYRHYEKLRAGRVQRPAGFRHPDVAELGLKPDQNVNLSDCLGNLVLKLEPRVFRVEADVRWTRLDRTRRYLIVMATDGLWDAMERDVCRAEEQARVVAGVLTKWLEKESDGDAGAGAGQERRHKVVASGAAASTNGATSSGGGLYEIKNRLDMAVRSLCDRKADLNRVCKVGTEQWDDCTVMVMDVGEWA</sequence>
<evidence type="ECO:0000313" key="4">
    <source>
        <dbReference type="Proteomes" id="UP000070544"/>
    </source>
</evidence>
<feature type="compositionally biased region" description="Low complexity" evidence="1">
    <location>
        <begin position="1108"/>
        <end position="1119"/>
    </location>
</feature>
<dbReference type="EMBL" id="KQ965731">
    <property type="protein sequence ID" value="KXS22222.1"/>
    <property type="molecule type" value="Genomic_DNA"/>
</dbReference>
<keyword evidence="4" id="KW-1185">Reference proteome</keyword>
<feature type="compositionally biased region" description="Basic and acidic residues" evidence="1">
    <location>
        <begin position="582"/>
        <end position="591"/>
    </location>
</feature>
<protein>
    <submittedName>
        <fullName evidence="3">Protein serine/threonine phosphatase 2C</fullName>
    </submittedName>
</protein>
<dbReference type="PROSITE" id="PS51746">
    <property type="entry name" value="PPM_2"/>
    <property type="match status" value="1"/>
</dbReference>
<dbReference type="GO" id="GO:0004722">
    <property type="term" value="F:protein serine/threonine phosphatase activity"/>
    <property type="evidence" value="ECO:0007669"/>
    <property type="project" value="InterPro"/>
</dbReference>
<accession>A0A139AZQ3</accession>
<dbReference type="SMART" id="SM00332">
    <property type="entry name" value="PP2Cc"/>
    <property type="match status" value="1"/>
</dbReference>
<feature type="region of interest" description="Disordered" evidence="1">
    <location>
        <begin position="791"/>
        <end position="813"/>
    </location>
</feature>
<reference evidence="3 4" key="1">
    <citation type="journal article" date="2015" name="Genome Biol. Evol.">
        <title>Phylogenomic analyses indicate that early fungi evolved digesting cell walls of algal ancestors of land plants.</title>
        <authorList>
            <person name="Chang Y."/>
            <person name="Wang S."/>
            <person name="Sekimoto S."/>
            <person name="Aerts A.L."/>
            <person name="Choi C."/>
            <person name="Clum A."/>
            <person name="LaButti K.M."/>
            <person name="Lindquist E.A."/>
            <person name="Yee Ngan C."/>
            <person name="Ohm R.A."/>
            <person name="Salamov A.A."/>
            <person name="Grigoriev I.V."/>
            <person name="Spatafora J.W."/>
            <person name="Berbee M.L."/>
        </authorList>
    </citation>
    <scope>NUCLEOTIDE SEQUENCE [LARGE SCALE GENOMIC DNA]</scope>
    <source>
        <strain evidence="3 4">JEL478</strain>
    </source>
</reference>
<dbReference type="PANTHER" id="PTHR13832">
    <property type="entry name" value="PROTEIN PHOSPHATASE 2C"/>
    <property type="match status" value="1"/>
</dbReference>
<dbReference type="InterPro" id="IPR001932">
    <property type="entry name" value="PPM-type_phosphatase-like_dom"/>
</dbReference>
<feature type="compositionally biased region" description="Basic and acidic residues" evidence="1">
    <location>
        <begin position="537"/>
        <end position="552"/>
    </location>
</feature>
<proteinExistence type="predicted"/>
<feature type="region of interest" description="Disordered" evidence="1">
    <location>
        <begin position="403"/>
        <end position="609"/>
    </location>
</feature>
<feature type="compositionally biased region" description="Low complexity" evidence="1">
    <location>
        <begin position="288"/>
        <end position="307"/>
    </location>
</feature>
<dbReference type="PANTHER" id="PTHR13832:SF668">
    <property type="entry name" value="PROTEIN PHOSPHATASE 2C 39-RELATED"/>
    <property type="match status" value="1"/>
</dbReference>
<feature type="compositionally biased region" description="Acidic residues" evidence="1">
    <location>
        <begin position="592"/>
        <end position="603"/>
    </location>
</feature>
<feature type="region of interest" description="Disordered" evidence="1">
    <location>
        <begin position="659"/>
        <end position="709"/>
    </location>
</feature>
<dbReference type="OrthoDB" id="10025511at2759"/>